<dbReference type="EMBL" id="JARKHS020000665">
    <property type="protein sequence ID" value="KAK8788528.1"/>
    <property type="molecule type" value="Genomic_DNA"/>
</dbReference>
<reference evidence="3 5" key="1">
    <citation type="journal article" date="2023" name="Arcadia Sci">
        <title>De novo assembly of a long-read Amblyomma americanum tick genome.</title>
        <authorList>
            <person name="Chou S."/>
            <person name="Poskanzer K.E."/>
            <person name="Rollins M."/>
            <person name="Thuy-Boun P.S."/>
        </authorList>
    </citation>
    <scope>NUCLEOTIDE SEQUENCE [LARGE SCALE GENOMIC DNA]</scope>
    <source>
        <strain evidence="3">F_SG_1</strain>
        <tissue evidence="3">Salivary glands</tissue>
    </source>
</reference>
<comment type="caution">
    <text evidence="3">The sequence shown here is derived from an EMBL/GenBank/DDBJ whole genome shotgun (WGS) entry which is preliminary data.</text>
</comment>
<sequence length="248" mass="28899">MFKKLDLLHQKMKPRIFNKQGDKLSLGMTDFGAEFFAELRRCMHQESNLNEASVQELKKRCQNFLSHLLKEVEKLLPANQAIFQGLSALHPSQVLSQTERRSVSQLPFHHLIEENLDVIELQYKQIVTRLWSEEAVFDGELPEDSATFWVGIFKYENSKRVKPYKELALYALACLSYPMSNAVVERVFSEFTCVKTEYKNKMSLETLNAIVRIRTTLASRKMCCLKSIVTDDMLSRYRSDIYYAQSYN</sequence>
<gene>
    <name evidence="2" type="ORF">V5799_005187</name>
    <name evidence="4" type="ORF">V5799_021696</name>
    <name evidence="3" type="ORF">V5799_024204</name>
</gene>
<evidence type="ECO:0000259" key="1">
    <source>
        <dbReference type="Pfam" id="PF05699"/>
    </source>
</evidence>
<proteinExistence type="predicted"/>
<reference evidence="3" key="2">
    <citation type="submission" date="2023-03" db="EMBL/GenBank/DDBJ databases">
        <authorList>
            <person name="Thuy-Boun P."/>
        </authorList>
    </citation>
    <scope>NUCLEOTIDE SEQUENCE</scope>
    <source>
        <strain evidence="3">F_SG_1</strain>
        <tissue evidence="3">Salivary glands</tissue>
    </source>
</reference>
<evidence type="ECO:0000313" key="5">
    <source>
        <dbReference type="Proteomes" id="UP001321473"/>
    </source>
</evidence>
<evidence type="ECO:0000313" key="4">
    <source>
        <dbReference type="EMBL" id="KAK8788528.1"/>
    </source>
</evidence>
<accession>A0AAQ4ECR5</accession>
<reference evidence="3" key="3">
    <citation type="submission" date="2024-02" db="EMBL/GenBank/DDBJ databases">
        <authorList>
            <person name="Mcdaniel E.A."/>
            <person name="Celebi F.M."/>
            <person name="Reiter T."/>
            <person name="Weiss E.C."/>
            <person name="Chou S."/>
        </authorList>
    </citation>
    <scope>NUCLEOTIDE SEQUENCE</scope>
    <source>
        <strain evidence="3">F_SG_1</strain>
        <tissue evidence="3">Salivary glands</tissue>
    </source>
</reference>
<dbReference type="Proteomes" id="UP001321473">
    <property type="component" value="Unassembled WGS sequence"/>
</dbReference>
<dbReference type="EMBL" id="JARKHS020018128">
    <property type="protein sequence ID" value="KAK8772546.1"/>
    <property type="molecule type" value="Genomic_DNA"/>
</dbReference>
<dbReference type="EMBL" id="JARKHS020024601">
    <property type="protein sequence ID" value="KAK8768032.1"/>
    <property type="molecule type" value="Genomic_DNA"/>
</dbReference>
<dbReference type="Pfam" id="PF05699">
    <property type="entry name" value="Dimer_Tnp_hAT"/>
    <property type="match status" value="1"/>
</dbReference>
<dbReference type="InterPro" id="IPR008906">
    <property type="entry name" value="HATC_C_dom"/>
</dbReference>
<dbReference type="AlphaFoldDB" id="A0AAQ4ECR5"/>
<evidence type="ECO:0000313" key="2">
    <source>
        <dbReference type="EMBL" id="KAK8768032.1"/>
    </source>
</evidence>
<feature type="domain" description="HAT C-terminal dimerisation" evidence="1">
    <location>
        <begin position="157"/>
        <end position="214"/>
    </location>
</feature>
<evidence type="ECO:0000313" key="3">
    <source>
        <dbReference type="EMBL" id="KAK8772546.1"/>
    </source>
</evidence>
<dbReference type="GO" id="GO:0046983">
    <property type="term" value="F:protein dimerization activity"/>
    <property type="evidence" value="ECO:0007669"/>
    <property type="project" value="InterPro"/>
</dbReference>
<name>A0AAQ4ECR5_AMBAM</name>
<organism evidence="3 5">
    <name type="scientific">Amblyomma americanum</name>
    <name type="common">Lone star tick</name>
    <dbReference type="NCBI Taxonomy" id="6943"/>
    <lineage>
        <taxon>Eukaryota</taxon>
        <taxon>Metazoa</taxon>
        <taxon>Ecdysozoa</taxon>
        <taxon>Arthropoda</taxon>
        <taxon>Chelicerata</taxon>
        <taxon>Arachnida</taxon>
        <taxon>Acari</taxon>
        <taxon>Parasitiformes</taxon>
        <taxon>Ixodida</taxon>
        <taxon>Ixodoidea</taxon>
        <taxon>Ixodidae</taxon>
        <taxon>Amblyomminae</taxon>
        <taxon>Amblyomma</taxon>
    </lineage>
</organism>
<keyword evidence="5" id="KW-1185">Reference proteome</keyword>
<dbReference type="SUPFAM" id="SSF53098">
    <property type="entry name" value="Ribonuclease H-like"/>
    <property type="match status" value="1"/>
</dbReference>
<protein>
    <recommendedName>
        <fullName evidence="1">HAT C-terminal dimerisation domain-containing protein</fullName>
    </recommendedName>
</protein>
<dbReference type="InterPro" id="IPR012337">
    <property type="entry name" value="RNaseH-like_sf"/>
</dbReference>